<feature type="region of interest" description="Disordered" evidence="1">
    <location>
        <begin position="1"/>
        <end position="26"/>
    </location>
</feature>
<dbReference type="PROSITE" id="PS50076">
    <property type="entry name" value="DNAJ_2"/>
    <property type="match status" value="1"/>
</dbReference>
<comment type="caution">
    <text evidence="3">The sequence shown here is derived from an EMBL/GenBank/DDBJ whole genome shotgun (WGS) entry which is preliminary data.</text>
</comment>
<dbReference type="InterPro" id="IPR036869">
    <property type="entry name" value="J_dom_sf"/>
</dbReference>
<gene>
    <name evidence="3" type="ORF">Q4F19_06025</name>
</gene>
<dbReference type="CDD" id="cd06257">
    <property type="entry name" value="DnaJ"/>
    <property type="match status" value="1"/>
</dbReference>
<sequence length="182" mass="20388">MPGERVCSEPGCLEPGEFRAPADGPRGGFDGPGEWRFLCLDHVRAFNQRYNFFTGMTADEIAAQQRPYAGWERETRAFSTGGADRPPSWADFVDPLDAIQARFRATRPAERQDGRGLSGDERKALKVLGLEVDADRRALRQRYSELVRRYHPDRNGGDRSHESALQAVIEAYQTLRSAAAFA</sequence>
<dbReference type="Proteomes" id="UP001169764">
    <property type="component" value="Unassembled WGS sequence"/>
</dbReference>
<name>A0ABT8Y6H9_9SPHN</name>
<reference evidence="3" key="1">
    <citation type="submission" date="2023-07" db="EMBL/GenBank/DDBJ databases">
        <authorList>
            <person name="Kim M."/>
        </authorList>
    </citation>
    <scope>NUCLEOTIDE SEQUENCE</scope>
    <source>
        <strain evidence="3">BIUV-7</strain>
    </source>
</reference>
<evidence type="ECO:0000259" key="2">
    <source>
        <dbReference type="PROSITE" id="PS50076"/>
    </source>
</evidence>
<dbReference type="SMART" id="SM00271">
    <property type="entry name" value="DnaJ"/>
    <property type="match status" value="1"/>
</dbReference>
<dbReference type="Gene3D" id="1.10.287.110">
    <property type="entry name" value="DnaJ domain"/>
    <property type="match status" value="1"/>
</dbReference>
<keyword evidence="4" id="KW-1185">Reference proteome</keyword>
<evidence type="ECO:0000313" key="3">
    <source>
        <dbReference type="EMBL" id="MDO6413933.1"/>
    </source>
</evidence>
<dbReference type="InterPro" id="IPR001623">
    <property type="entry name" value="DnaJ_domain"/>
</dbReference>
<evidence type="ECO:0000256" key="1">
    <source>
        <dbReference type="SAM" id="MobiDB-lite"/>
    </source>
</evidence>
<feature type="domain" description="J" evidence="2">
    <location>
        <begin position="123"/>
        <end position="180"/>
    </location>
</feature>
<evidence type="ECO:0000313" key="4">
    <source>
        <dbReference type="Proteomes" id="UP001169764"/>
    </source>
</evidence>
<protein>
    <submittedName>
        <fullName evidence="3">J domain-containing protein</fullName>
    </submittedName>
</protein>
<proteinExistence type="predicted"/>
<accession>A0ABT8Y6H9</accession>
<dbReference type="EMBL" id="JAUOTP010000002">
    <property type="protein sequence ID" value="MDO6413933.1"/>
    <property type="molecule type" value="Genomic_DNA"/>
</dbReference>
<dbReference type="Pfam" id="PF00226">
    <property type="entry name" value="DnaJ"/>
    <property type="match status" value="1"/>
</dbReference>
<organism evidence="3 4">
    <name type="scientific">Sphingomonas natans</name>
    <dbReference type="NCBI Taxonomy" id="3063330"/>
    <lineage>
        <taxon>Bacteria</taxon>
        <taxon>Pseudomonadati</taxon>
        <taxon>Pseudomonadota</taxon>
        <taxon>Alphaproteobacteria</taxon>
        <taxon>Sphingomonadales</taxon>
        <taxon>Sphingomonadaceae</taxon>
        <taxon>Sphingomonas</taxon>
    </lineage>
</organism>
<dbReference type="PRINTS" id="PR00625">
    <property type="entry name" value="JDOMAIN"/>
</dbReference>
<dbReference type="SUPFAM" id="SSF46565">
    <property type="entry name" value="Chaperone J-domain"/>
    <property type="match status" value="1"/>
</dbReference>